<feature type="compositionally biased region" description="Basic and acidic residues" evidence="1">
    <location>
        <begin position="16"/>
        <end position="26"/>
    </location>
</feature>
<accession>V8NA52</accession>
<reference evidence="2 3" key="1">
    <citation type="journal article" date="2013" name="Proc. Natl. Acad. Sci. U.S.A.">
        <title>The king cobra genome reveals dynamic gene evolution and adaptation in the snake venom system.</title>
        <authorList>
            <person name="Vonk F.J."/>
            <person name="Casewell N.R."/>
            <person name="Henkel C.V."/>
            <person name="Heimberg A.M."/>
            <person name="Jansen H.J."/>
            <person name="McCleary R.J."/>
            <person name="Kerkkamp H.M."/>
            <person name="Vos R.A."/>
            <person name="Guerreiro I."/>
            <person name="Calvete J.J."/>
            <person name="Wuster W."/>
            <person name="Woods A.E."/>
            <person name="Logan J.M."/>
            <person name="Harrison R.A."/>
            <person name="Castoe T.A."/>
            <person name="de Koning A.P."/>
            <person name="Pollock D.D."/>
            <person name="Yandell M."/>
            <person name="Calderon D."/>
            <person name="Renjifo C."/>
            <person name="Currier R.B."/>
            <person name="Salgado D."/>
            <person name="Pla D."/>
            <person name="Sanz L."/>
            <person name="Hyder A.S."/>
            <person name="Ribeiro J.M."/>
            <person name="Arntzen J.W."/>
            <person name="van den Thillart G.E."/>
            <person name="Boetzer M."/>
            <person name="Pirovano W."/>
            <person name="Dirks R.P."/>
            <person name="Spaink H.P."/>
            <person name="Duboule D."/>
            <person name="McGlinn E."/>
            <person name="Kini R.M."/>
            <person name="Richardson M.K."/>
        </authorList>
    </citation>
    <scope>NUCLEOTIDE SEQUENCE</scope>
    <source>
        <tissue evidence="2">Blood</tissue>
    </source>
</reference>
<feature type="non-terminal residue" evidence="2">
    <location>
        <position position="1"/>
    </location>
</feature>
<evidence type="ECO:0000313" key="2">
    <source>
        <dbReference type="EMBL" id="ETE58447.1"/>
    </source>
</evidence>
<dbReference type="Proteomes" id="UP000018936">
    <property type="component" value="Unassembled WGS sequence"/>
</dbReference>
<feature type="compositionally biased region" description="Basic and acidic residues" evidence="1">
    <location>
        <begin position="33"/>
        <end position="54"/>
    </location>
</feature>
<dbReference type="AlphaFoldDB" id="V8NA52"/>
<comment type="caution">
    <text evidence="2">The sequence shown here is derived from an EMBL/GenBank/DDBJ whole genome shotgun (WGS) entry which is preliminary data.</text>
</comment>
<keyword evidence="3" id="KW-1185">Reference proteome</keyword>
<dbReference type="EMBL" id="AZIM01006739">
    <property type="protein sequence ID" value="ETE58447.1"/>
    <property type="molecule type" value="Genomic_DNA"/>
</dbReference>
<proteinExistence type="predicted"/>
<evidence type="ECO:0000313" key="3">
    <source>
        <dbReference type="Proteomes" id="UP000018936"/>
    </source>
</evidence>
<name>V8NA52_OPHHA</name>
<feature type="region of interest" description="Disordered" evidence="1">
    <location>
        <begin position="1"/>
        <end position="56"/>
    </location>
</feature>
<evidence type="ECO:0000256" key="1">
    <source>
        <dbReference type="SAM" id="MobiDB-lite"/>
    </source>
</evidence>
<sequence>MEGRKGREGRKKMRERGKEGKGEGRKKQAGRQEINKEETGKKDGREQESRKEDFSCPYELPTKMLHGEAARKSFGSPSCSHCIPAHPWTFCFKRHGLPSSFLKPRGAFPTCRPLQYPETILLGLEEPLAFTNEYQSGVPDLTGLVFLPPPPPSLLRSSGASCHFNFPPILQCGITLTHGCTLKLTASSHAALEGQPKRVHLVFFLGSRHHAGKKEKKILGPCNFSDSKAERDFGKTQSISLQPLKRNGWFPGNGLHQLRAAVPFWEKLKLL</sequence>
<protein>
    <submittedName>
        <fullName evidence="2">Uncharacterized protein</fullName>
    </submittedName>
</protein>
<organism evidence="2 3">
    <name type="scientific">Ophiophagus hannah</name>
    <name type="common">King cobra</name>
    <name type="synonym">Naja hannah</name>
    <dbReference type="NCBI Taxonomy" id="8665"/>
    <lineage>
        <taxon>Eukaryota</taxon>
        <taxon>Metazoa</taxon>
        <taxon>Chordata</taxon>
        <taxon>Craniata</taxon>
        <taxon>Vertebrata</taxon>
        <taxon>Euteleostomi</taxon>
        <taxon>Lepidosauria</taxon>
        <taxon>Squamata</taxon>
        <taxon>Bifurcata</taxon>
        <taxon>Unidentata</taxon>
        <taxon>Episquamata</taxon>
        <taxon>Toxicofera</taxon>
        <taxon>Serpentes</taxon>
        <taxon>Colubroidea</taxon>
        <taxon>Elapidae</taxon>
        <taxon>Elapinae</taxon>
        <taxon>Ophiophagus</taxon>
    </lineage>
</organism>
<gene>
    <name evidence="2" type="ORF">L345_15831</name>
</gene>